<dbReference type="Pfam" id="PF25565">
    <property type="entry name" value="Ubiquitin_At1g33420"/>
    <property type="match status" value="1"/>
</dbReference>
<gene>
    <name evidence="2" type="ORF">RHSIM_Rhsim10G0196800</name>
</gene>
<proteinExistence type="predicted"/>
<dbReference type="InterPro" id="IPR057765">
    <property type="entry name" value="MS1-like_ubiquitin"/>
</dbReference>
<evidence type="ECO:0000313" key="2">
    <source>
        <dbReference type="EMBL" id="KAF7129194.1"/>
    </source>
</evidence>
<evidence type="ECO:0000313" key="3">
    <source>
        <dbReference type="Proteomes" id="UP000626092"/>
    </source>
</evidence>
<dbReference type="Proteomes" id="UP000626092">
    <property type="component" value="Unassembled WGS sequence"/>
</dbReference>
<evidence type="ECO:0000259" key="1">
    <source>
        <dbReference type="Pfam" id="PF25565"/>
    </source>
</evidence>
<dbReference type="EMBL" id="WJXA01000010">
    <property type="protein sequence ID" value="KAF7129194.1"/>
    <property type="molecule type" value="Genomic_DNA"/>
</dbReference>
<comment type="caution">
    <text evidence="2">The sequence shown here is derived from an EMBL/GenBank/DDBJ whole genome shotgun (WGS) entry which is preliminary data.</text>
</comment>
<name>A0A834GBV8_RHOSS</name>
<organism evidence="2 3">
    <name type="scientific">Rhododendron simsii</name>
    <name type="common">Sims's rhododendron</name>
    <dbReference type="NCBI Taxonomy" id="118357"/>
    <lineage>
        <taxon>Eukaryota</taxon>
        <taxon>Viridiplantae</taxon>
        <taxon>Streptophyta</taxon>
        <taxon>Embryophyta</taxon>
        <taxon>Tracheophyta</taxon>
        <taxon>Spermatophyta</taxon>
        <taxon>Magnoliopsida</taxon>
        <taxon>eudicotyledons</taxon>
        <taxon>Gunneridae</taxon>
        <taxon>Pentapetalae</taxon>
        <taxon>asterids</taxon>
        <taxon>Ericales</taxon>
        <taxon>Ericaceae</taxon>
        <taxon>Ericoideae</taxon>
        <taxon>Rhodoreae</taxon>
        <taxon>Rhododendron</taxon>
    </lineage>
</organism>
<feature type="domain" description="PHD finger protein MALE STERILITY 1-like ubiquitin-like" evidence="1">
    <location>
        <begin position="85"/>
        <end position="157"/>
    </location>
</feature>
<protein>
    <recommendedName>
        <fullName evidence="1">PHD finger protein MALE STERILITY 1-like ubiquitin-like domain-containing protein</fullName>
    </recommendedName>
</protein>
<sequence length="175" mass="19671">MEQCSDPVENWILAVRHTSLFLDERQGEKQGFGVPLFTIEAVSRNNCSSTVFLGLKILLQAGLSTFEAEKSWISGTASAQIFMPDSEDDVQNVGVGEVIVLQLDSTIGDLKAEVRNAMRDTYFATENLEVTEIEEMERVEDCKVLALEVVKHCYEIRFKESPTPQNHRGGENWEV</sequence>
<dbReference type="OrthoDB" id="10439438at2759"/>
<accession>A0A834GBV8</accession>
<reference evidence="2" key="1">
    <citation type="submission" date="2019-11" db="EMBL/GenBank/DDBJ databases">
        <authorList>
            <person name="Liu Y."/>
            <person name="Hou J."/>
            <person name="Li T.-Q."/>
            <person name="Guan C.-H."/>
            <person name="Wu X."/>
            <person name="Wu H.-Z."/>
            <person name="Ling F."/>
            <person name="Zhang R."/>
            <person name="Shi X.-G."/>
            <person name="Ren J.-P."/>
            <person name="Chen E.-F."/>
            <person name="Sun J.-M."/>
        </authorList>
    </citation>
    <scope>NUCLEOTIDE SEQUENCE</scope>
    <source>
        <strain evidence="2">Adult_tree_wgs_1</strain>
        <tissue evidence="2">Leaves</tissue>
    </source>
</reference>
<dbReference type="AlphaFoldDB" id="A0A834GBV8"/>
<keyword evidence="3" id="KW-1185">Reference proteome</keyword>